<keyword evidence="11" id="KW-1185">Reference proteome</keyword>
<comment type="subunit">
    <text evidence="4 8">Homotetramer.</text>
</comment>
<protein>
    <recommendedName>
        <fullName evidence="8">5-hydroxyisourate hydrolase</fullName>
        <shortName evidence="8">HIU hydrolase</shortName>
        <shortName evidence="8">HIUHase</shortName>
        <ecNumber evidence="8">3.5.2.17</ecNumber>
    </recommendedName>
</protein>
<dbReference type="OrthoDB" id="9792386at2"/>
<dbReference type="SUPFAM" id="SSF49472">
    <property type="entry name" value="Transthyretin (synonym: prealbumin)"/>
    <property type="match status" value="1"/>
</dbReference>
<comment type="function">
    <text evidence="2">Catalyzes the hydrolysis of 5-hydroxyisourate (HIU) to 2-oxo-4-hydroxy-4-carboxy-5-ureidoimidazoline (OHCU).</text>
</comment>
<dbReference type="InterPro" id="IPR023416">
    <property type="entry name" value="Transthyretin/HIU_hydrolase_d"/>
</dbReference>
<organism evidence="10 11">
    <name type="scientific">Brevibacterium linens</name>
    <dbReference type="NCBI Taxonomy" id="1703"/>
    <lineage>
        <taxon>Bacteria</taxon>
        <taxon>Bacillati</taxon>
        <taxon>Actinomycetota</taxon>
        <taxon>Actinomycetes</taxon>
        <taxon>Micrococcales</taxon>
        <taxon>Brevibacteriaceae</taxon>
        <taxon>Brevibacterium</taxon>
    </lineage>
</organism>
<name>A0A0B9AQQ1_BRELN</name>
<dbReference type="NCBIfam" id="TIGR02962">
    <property type="entry name" value="hdxy_isourate"/>
    <property type="match status" value="1"/>
</dbReference>
<dbReference type="PANTHER" id="PTHR10395">
    <property type="entry name" value="URICASE AND TRANSTHYRETIN-RELATED"/>
    <property type="match status" value="1"/>
</dbReference>
<dbReference type="RefSeq" id="WP_039207893.1">
    <property type="nucleotide sequence ID" value="NZ_JBCLTJ010000006.1"/>
</dbReference>
<sequence length="107" mass="11610">MSFITAHALDSTVGTPAADLEVTLYSGAEEIVSARTDDNGRVSDFGPDHLEPGDYRIVFGTGAYFAARDMDHFHPAVTIDFTVQAGQAHYHIPLLLSPFAYSTYRGS</sequence>
<comment type="catalytic activity">
    <reaction evidence="1 8">
        <text>5-hydroxyisourate + H2O = 5-hydroxy-2-oxo-4-ureido-2,5-dihydro-1H-imidazole-5-carboxylate + H(+)</text>
        <dbReference type="Rhea" id="RHEA:23736"/>
        <dbReference type="ChEBI" id="CHEBI:15377"/>
        <dbReference type="ChEBI" id="CHEBI:15378"/>
        <dbReference type="ChEBI" id="CHEBI:18072"/>
        <dbReference type="ChEBI" id="CHEBI:58639"/>
        <dbReference type="EC" id="3.5.2.17"/>
    </reaction>
</comment>
<evidence type="ECO:0000313" key="11">
    <source>
        <dbReference type="Proteomes" id="UP000031488"/>
    </source>
</evidence>
<evidence type="ECO:0000256" key="2">
    <source>
        <dbReference type="ARBA" id="ARBA00002704"/>
    </source>
</evidence>
<dbReference type="InterPro" id="IPR000895">
    <property type="entry name" value="Transthyretin/HIU_hydrolase"/>
</dbReference>
<dbReference type="PATRIC" id="fig|1703.6.peg.1020"/>
<dbReference type="PRINTS" id="PR00189">
    <property type="entry name" value="TRNSTHYRETIN"/>
</dbReference>
<dbReference type="AlphaFoldDB" id="A0A0B9AQQ1"/>
<dbReference type="EMBL" id="JTJZ01000016">
    <property type="protein sequence ID" value="KHS53189.1"/>
    <property type="molecule type" value="Genomic_DNA"/>
</dbReference>
<feature type="binding site" evidence="7">
    <location>
        <position position="41"/>
    </location>
    <ligand>
        <name>substrate</name>
    </ligand>
</feature>
<evidence type="ECO:0000256" key="5">
    <source>
        <dbReference type="ARBA" id="ARBA00022631"/>
    </source>
</evidence>
<dbReference type="PANTHER" id="PTHR10395:SF7">
    <property type="entry name" value="5-HYDROXYISOURATE HYDROLASE"/>
    <property type="match status" value="1"/>
</dbReference>
<proteinExistence type="inferred from homology"/>
<dbReference type="EC" id="3.5.2.17" evidence="8"/>
<dbReference type="Pfam" id="PF00576">
    <property type="entry name" value="Transthyretin"/>
    <property type="match status" value="1"/>
</dbReference>
<evidence type="ECO:0000259" key="9">
    <source>
        <dbReference type="Pfam" id="PF00576"/>
    </source>
</evidence>
<dbReference type="CDD" id="cd05822">
    <property type="entry name" value="TLP_HIUase"/>
    <property type="match status" value="1"/>
</dbReference>
<dbReference type="InterPro" id="IPR014306">
    <property type="entry name" value="Hydroxyisourate_hydrolase"/>
</dbReference>
<feature type="domain" description="Transthyretin/hydroxyisourate hydrolase" evidence="9">
    <location>
        <begin position="4"/>
        <end position="106"/>
    </location>
</feature>
<evidence type="ECO:0000256" key="6">
    <source>
        <dbReference type="ARBA" id="ARBA00022801"/>
    </source>
</evidence>
<accession>A0A0B9AQQ1</accession>
<evidence type="ECO:0000256" key="3">
    <source>
        <dbReference type="ARBA" id="ARBA00009850"/>
    </source>
</evidence>
<keyword evidence="6 8" id="KW-0378">Hydrolase</keyword>
<gene>
    <name evidence="10" type="ORF">AE0388_1132</name>
</gene>
<evidence type="ECO:0000256" key="8">
    <source>
        <dbReference type="RuleBase" id="RU361270"/>
    </source>
</evidence>
<evidence type="ECO:0000256" key="4">
    <source>
        <dbReference type="ARBA" id="ARBA00011881"/>
    </source>
</evidence>
<feature type="binding site" evidence="7">
    <location>
        <position position="7"/>
    </location>
    <ligand>
        <name>substrate</name>
    </ligand>
</feature>
<reference evidence="10 11" key="1">
    <citation type="submission" date="2014-11" db="EMBL/GenBank/DDBJ databases">
        <title>Draft Genome Sequence of Brevibacterium linens AE038-8.</title>
        <authorList>
            <person name="Maizel D."/>
            <person name="Utturkar S.M."/>
            <person name="Brown S.D."/>
            <person name="Ferrero M."/>
            <person name="Rosen B.P."/>
        </authorList>
    </citation>
    <scope>NUCLEOTIDE SEQUENCE [LARGE SCALE GENOMIC DNA]</scope>
    <source>
        <strain evidence="10 11">AE038-8</strain>
    </source>
</reference>
<dbReference type="Gene3D" id="2.60.40.180">
    <property type="entry name" value="Transthyretin/hydroxyisourate hydrolase domain"/>
    <property type="match status" value="1"/>
</dbReference>
<keyword evidence="5 8" id="KW-0659">Purine metabolism</keyword>
<evidence type="ECO:0000256" key="7">
    <source>
        <dbReference type="PIRSR" id="PIRSR600895-51"/>
    </source>
</evidence>
<evidence type="ECO:0000256" key="1">
    <source>
        <dbReference type="ARBA" id="ARBA00001043"/>
    </source>
</evidence>
<comment type="caution">
    <text evidence="10">The sequence shown here is derived from an EMBL/GenBank/DDBJ whole genome shotgun (WGS) entry which is preliminary data.</text>
</comment>
<evidence type="ECO:0000313" key="10">
    <source>
        <dbReference type="EMBL" id="KHS53189.1"/>
    </source>
</evidence>
<dbReference type="STRING" id="1703.BLSMQ_0834"/>
<dbReference type="InterPro" id="IPR036817">
    <property type="entry name" value="Transthyretin/HIU_hydrolase_sf"/>
</dbReference>
<dbReference type="Proteomes" id="UP000031488">
    <property type="component" value="Unassembled WGS sequence"/>
</dbReference>
<dbReference type="GO" id="GO:0033971">
    <property type="term" value="F:hydroxyisourate hydrolase activity"/>
    <property type="evidence" value="ECO:0007669"/>
    <property type="project" value="UniProtKB-EC"/>
</dbReference>
<feature type="binding site" evidence="7">
    <location>
        <position position="104"/>
    </location>
    <ligand>
        <name>substrate</name>
    </ligand>
</feature>
<comment type="similarity">
    <text evidence="3 8">Belongs to the transthyretin family. 5-hydroxyisourate hydrolase subfamily.</text>
</comment>
<dbReference type="GO" id="GO:0006144">
    <property type="term" value="P:purine nucleobase metabolic process"/>
    <property type="evidence" value="ECO:0007669"/>
    <property type="project" value="UniProtKB-KW"/>
</dbReference>